<dbReference type="OrthoDB" id="5465269at2"/>
<sequence>MSQAAVSSALPFAGLGMDLSPVILRAATMALRCIRFYECCKDLVGRHQVPGLAGFRLLVALSREIRGR</sequence>
<keyword evidence="2" id="KW-1185">Reference proteome</keyword>
<dbReference type="RefSeq" id="WP_126376539.1">
    <property type="nucleotide sequence ID" value="NZ_AP017378.1"/>
</dbReference>
<dbReference type="AlphaFoldDB" id="A0A2Z6AW05"/>
<proteinExistence type="predicted"/>
<evidence type="ECO:0000313" key="1">
    <source>
        <dbReference type="EMBL" id="BBD07355.1"/>
    </source>
</evidence>
<dbReference type="KEGG" id="dfl:DFE_0629"/>
<dbReference type="Proteomes" id="UP000269883">
    <property type="component" value="Chromosome"/>
</dbReference>
<evidence type="ECO:0000313" key="2">
    <source>
        <dbReference type="Proteomes" id="UP000269883"/>
    </source>
</evidence>
<reference evidence="1 2" key="1">
    <citation type="journal article" date="2018" name="Sci. Adv.">
        <title>Multi-heme cytochromes provide a pathway for survival in energy-limited environments.</title>
        <authorList>
            <person name="Deng X."/>
            <person name="Dohmae N."/>
            <person name="Nealson K.H."/>
            <person name="Hashimoto K."/>
            <person name="Okamoto A."/>
        </authorList>
    </citation>
    <scope>NUCLEOTIDE SEQUENCE [LARGE SCALE GENOMIC DNA]</scope>
    <source>
        <strain evidence="1 2">IS5</strain>
    </source>
</reference>
<protein>
    <submittedName>
        <fullName evidence="1">Uncharacterized protein</fullName>
    </submittedName>
</protein>
<gene>
    <name evidence="1" type="ORF">DFE_0629</name>
</gene>
<dbReference type="EMBL" id="AP017378">
    <property type="protein sequence ID" value="BBD07355.1"/>
    <property type="molecule type" value="Genomic_DNA"/>
</dbReference>
<accession>A0A2Z6AW05</accession>
<name>A0A2Z6AW05_9BACT</name>
<organism evidence="1 2">
    <name type="scientific">Desulfovibrio ferrophilus</name>
    <dbReference type="NCBI Taxonomy" id="241368"/>
    <lineage>
        <taxon>Bacteria</taxon>
        <taxon>Pseudomonadati</taxon>
        <taxon>Thermodesulfobacteriota</taxon>
        <taxon>Desulfovibrionia</taxon>
        <taxon>Desulfovibrionales</taxon>
        <taxon>Desulfovibrionaceae</taxon>
        <taxon>Desulfovibrio</taxon>
    </lineage>
</organism>